<dbReference type="SUPFAM" id="SSF57756">
    <property type="entry name" value="Retrovirus zinc finger-like domains"/>
    <property type="match status" value="1"/>
</dbReference>
<sequence>MTNPPTRRDEFEVAVICATAIECDAVTLLIDYWYEDSRFDNAPGDNNIYKLGRMGNVNIVLLRLTDAGKVSAATAAASLRSSYPGLSMLLLTGTCAGVPSMMEDQELLLGDVVISKSLVQYDNGKQYDGAFETRKGIEDSFGRPLKRVRNLVAMLEVAHWREQLESQAACFLEQLQAQASSRQQQSQYNYPGTVRDVLFESSHLHNHRRSTPHACAECCHSICCELSRCSSCEELGCNNTRAIQRLRLESKRTLEHGGSVNKAQAPAVIFGCFGSGDRVIKSGEERDKLAREHKTVAFEMEGAGVWDEFPCIIVKGVSDYADSHKNDTWKAFAAATAAAVTKALLVDHIQYMLARPQNSKRQPAARASRSQNSRQMPKNRGLGTRLRCYRCDWNNHTLRDCYAREETVEEGREIRFDENRCLNCGEEGHYWESCRWQDLLTERSEYRYR</sequence>
<dbReference type="EMBL" id="MTYH01000023">
    <property type="protein sequence ID" value="PNP45785.1"/>
    <property type="molecule type" value="Genomic_DNA"/>
</dbReference>
<dbReference type="OrthoDB" id="4897384at2759"/>
<evidence type="ECO:0000313" key="4">
    <source>
        <dbReference type="EMBL" id="PNP45785.1"/>
    </source>
</evidence>
<dbReference type="InterPro" id="IPR036875">
    <property type="entry name" value="Znf_CCHC_sf"/>
</dbReference>
<dbReference type="AlphaFoldDB" id="A0A2K0TJU4"/>
<comment type="caution">
    <text evidence="4">The sequence shown here is derived from an EMBL/GenBank/DDBJ whole genome shotgun (WGS) entry which is preliminary data.</text>
</comment>
<feature type="domain" description="CCHC-type" evidence="3">
    <location>
        <begin position="420"/>
        <end position="435"/>
    </location>
</feature>
<dbReference type="InterPro" id="IPR035994">
    <property type="entry name" value="Nucleoside_phosphorylase_sf"/>
</dbReference>
<protein>
    <recommendedName>
        <fullName evidence="3">CCHC-type domain-containing protein</fullName>
    </recommendedName>
</protein>
<name>A0A2K0TJU4_9HYPO</name>
<evidence type="ECO:0000313" key="5">
    <source>
        <dbReference type="Proteomes" id="UP000236546"/>
    </source>
</evidence>
<dbReference type="SMART" id="SM00343">
    <property type="entry name" value="ZnF_C2HC"/>
    <property type="match status" value="2"/>
</dbReference>
<organism evidence="4 5">
    <name type="scientific">Trichoderma gamsii</name>
    <dbReference type="NCBI Taxonomy" id="398673"/>
    <lineage>
        <taxon>Eukaryota</taxon>
        <taxon>Fungi</taxon>
        <taxon>Dikarya</taxon>
        <taxon>Ascomycota</taxon>
        <taxon>Pezizomycotina</taxon>
        <taxon>Sordariomycetes</taxon>
        <taxon>Hypocreomycetidae</taxon>
        <taxon>Hypocreales</taxon>
        <taxon>Hypocreaceae</taxon>
        <taxon>Trichoderma</taxon>
    </lineage>
</organism>
<dbReference type="GO" id="GO:0008270">
    <property type="term" value="F:zinc ion binding"/>
    <property type="evidence" value="ECO:0007669"/>
    <property type="project" value="UniProtKB-KW"/>
</dbReference>
<dbReference type="GO" id="GO:0003676">
    <property type="term" value="F:nucleic acid binding"/>
    <property type="evidence" value="ECO:0007669"/>
    <property type="project" value="InterPro"/>
</dbReference>
<dbReference type="PANTHER" id="PTHR46082:SF6">
    <property type="entry name" value="AAA+ ATPASE DOMAIN-CONTAINING PROTEIN-RELATED"/>
    <property type="match status" value="1"/>
</dbReference>
<keyword evidence="1" id="KW-0479">Metal-binding</keyword>
<dbReference type="GO" id="GO:0003824">
    <property type="term" value="F:catalytic activity"/>
    <property type="evidence" value="ECO:0007669"/>
    <property type="project" value="InterPro"/>
</dbReference>
<evidence type="ECO:0000256" key="2">
    <source>
        <dbReference type="SAM" id="MobiDB-lite"/>
    </source>
</evidence>
<dbReference type="PROSITE" id="PS50158">
    <property type="entry name" value="ZF_CCHC"/>
    <property type="match status" value="1"/>
</dbReference>
<keyword evidence="1" id="KW-0862">Zinc</keyword>
<gene>
    <name evidence="4" type="ORF">TGAMA5MH_02525</name>
</gene>
<dbReference type="PANTHER" id="PTHR46082">
    <property type="entry name" value="ATP/GTP-BINDING PROTEIN-RELATED"/>
    <property type="match status" value="1"/>
</dbReference>
<keyword evidence="1" id="KW-0863">Zinc-finger</keyword>
<dbReference type="InterPro" id="IPR053137">
    <property type="entry name" value="NLR-like"/>
</dbReference>
<dbReference type="Gene3D" id="4.10.60.10">
    <property type="entry name" value="Zinc finger, CCHC-type"/>
    <property type="match status" value="1"/>
</dbReference>
<dbReference type="Gene3D" id="3.40.50.1580">
    <property type="entry name" value="Nucleoside phosphorylase domain"/>
    <property type="match status" value="1"/>
</dbReference>
<proteinExistence type="predicted"/>
<accession>A0A2K0TJU4</accession>
<dbReference type="SUPFAM" id="SSF53167">
    <property type="entry name" value="Purine and uridine phosphorylases"/>
    <property type="match status" value="1"/>
</dbReference>
<feature type="region of interest" description="Disordered" evidence="2">
    <location>
        <begin position="356"/>
        <end position="380"/>
    </location>
</feature>
<evidence type="ECO:0000256" key="1">
    <source>
        <dbReference type="PROSITE-ProRule" id="PRU00047"/>
    </source>
</evidence>
<dbReference type="GO" id="GO:0009116">
    <property type="term" value="P:nucleoside metabolic process"/>
    <property type="evidence" value="ECO:0007669"/>
    <property type="project" value="InterPro"/>
</dbReference>
<dbReference type="Proteomes" id="UP000236546">
    <property type="component" value="Unassembled WGS sequence"/>
</dbReference>
<evidence type="ECO:0000259" key="3">
    <source>
        <dbReference type="PROSITE" id="PS50158"/>
    </source>
</evidence>
<reference evidence="4 5" key="1">
    <citation type="submission" date="2017-02" db="EMBL/GenBank/DDBJ databases">
        <title>Genomes of Trichoderma spp. with biocontrol activity.</title>
        <authorList>
            <person name="Gardiner D."/>
            <person name="Kazan K."/>
            <person name="Vos C."/>
            <person name="Harvey P."/>
        </authorList>
    </citation>
    <scope>NUCLEOTIDE SEQUENCE [LARGE SCALE GENOMIC DNA]</scope>
    <source>
        <strain evidence="4 5">A5MH</strain>
    </source>
</reference>
<dbReference type="InterPro" id="IPR001878">
    <property type="entry name" value="Znf_CCHC"/>
</dbReference>